<evidence type="ECO:0000256" key="2">
    <source>
        <dbReference type="ARBA" id="ARBA00009759"/>
    </source>
</evidence>
<keyword evidence="6 7" id="KW-0460">Magnesium</keyword>
<comment type="cofactor">
    <cofactor evidence="1 7">
        <name>Mg(2+)</name>
        <dbReference type="ChEBI" id="CHEBI:18420"/>
    </cofactor>
</comment>
<feature type="binding site" evidence="7">
    <location>
        <position position="104"/>
    </location>
    <ligand>
        <name>Mg(2+)</name>
        <dbReference type="ChEBI" id="CHEBI:18420"/>
        <label>1</label>
        <note>catalytic</note>
    </ligand>
</feature>
<dbReference type="Proteomes" id="UP000198728">
    <property type="component" value="Unassembled WGS sequence"/>
</dbReference>
<dbReference type="PANTHER" id="PTHR43200:SF6">
    <property type="entry name" value="3'(2'),5'-BISPHOSPHATE NUCLEOTIDASE"/>
    <property type="match status" value="1"/>
</dbReference>
<gene>
    <name evidence="8" type="ORF">SAMN04488094_105118</name>
</gene>
<dbReference type="InterPro" id="IPR051090">
    <property type="entry name" value="Inositol_monoP_superfamily"/>
</dbReference>
<evidence type="ECO:0000256" key="5">
    <source>
        <dbReference type="ARBA" id="ARBA00022801"/>
    </source>
</evidence>
<dbReference type="PRINTS" id="PR00377">
    <property type="entry name" value="IMPHPHTASES"/>
</dbReference>
<feature type="binding site" evidence="7">
    <location>
        <position position="107"/>
    </location>
    <ligand>
        <name>Mg(2+)</name>
        <dbReference type="ChEBI" id="CHEBI:18420"/>
        <label>1</label>
        <note>catalytic</note>
    </ligand>
</feature>
<dbReference type="InterPro" id="IPR020550">
    <property type="entry name" value="Inositol_monophosphatase_CS"/>
</dbReference>
<evidence type="ECO:0000313" key="9">
    <source>
        <dbReference type="Proteomes" id="UP000198728"/>
    </source>
</evidence>
<dbReference type="Gene3D" id="3.30.540.10">
    <property type="entry name" value="Fructose-1,6-Bisphosphatase, subunit A, domain 1"/>
    <property type="match status" value="1"/>
</dbReference>
<comment type="similarity">
    <text evidence="2">Belongs to the inositol monophosphatase superfamily.</text>
</comment>
<dbReference type="GO" id="GO:0046872">
    <property type="term" value="F:metal ion binding"/>
    <property type="evidence" value="ECO:0007669"/>
    <property type="project" value="UniProtKB-KW"/>
</dbReference>
<organism evidence="8 9">
    <name type="scientific">Tropicimonas isoalkanivorans</name>
    <dbReference type="NCBI Taxonomy" id="441112"/>
    <lineage>
        <taxon>Bacteria</taxon>
        <taxon>Pseudomonadati</taxon>
        <taxon>Pseudomonadota</taxon>
        <taxon>Alphaproteobacteria</taxon>
        <taxon>Rhodobacterales</taxon>
        <taxon>Roseobacteraceae</taxon>
        <taxon>Tropicimonas</taxon>
    </lineage>
</organism>
<evidence type="ECO:0000313" key="8">
    <source>
        <dbReference type="EMBL" id="SFC47689.1"/>
    </source>
</evidence>
<reference evidence="8 9" key="1">
    <citation type="submission" date="2016-10" db="EMBL/GenBank/DDBJ databases">
        <authorList>
            <person name="de Groot N.N."/>
        </authorList>
    </citation>
    <scope>NUCLEOTIDE SEQUENCE [LARGE SCALE GENOMIC DNA]</scope>
    <source>
        <strain evidence="8 9">DSM 19548</strain>
    </source>
</reference>
<dbReference type="EC" id="3.1.3.7" evidence="3"/>
<sequence length="279" mass="29733">MIENSQTSAFNWQGEVDEHLARQLRDTAHALADAARRVTLPLFRASELVAENKAAGGFDPVTQADRAAEEAMREILADLRPDDGILGEELQDKPGTSGLTWVLDPIDGTRAFLSGAPTWGVLIAVAASDGPIFGVIDQPYTAERWEGGLGHSRIETPHGAADLKTRSPRPLAEAVLFSTFPEVGGPQERAAFERVSAQARLTRFGMDCYAYGLLALGQIDLVIEAGLHAYDVCAPIAVIEAAGGIVTDWEGRPAHGGGRILAAANPQIHADALALLQRD</sequence>
<dbReference type="CDD" id="cd01641">
    <property type="entry name" value="Bacterial_IMPase_like_1"/>
    <property type="match status" value="1"/>
</dbReference>
<dbReference type="OrthoDB" id="9785695at2"/>
<keyword evidence="5" id="KW-0378">Hydrolase</keyword>
<protein>
    <recommendedName>
        <fullName evidence="3">3'(2'),5'-bisphosphate nucleotidase</fullName>
        <ecNumber evidence="3">3.1.3.7</ecNumber>
    </recommendedName>
</protein>
<dbReference type="InterPro" id="IPR020583">
    <property type="entry name" value="Inositol_monoP_metal-BS"/>
</dbReference>
<keyword evidence="9" id="KW-1185">Reference proteome</keyword>
<dbReference type="PROSITE" id="PS00630">
    <property type="entry name" value="IMP_2"/>
    <property type="match status" value="1"/>
</dbReference>
<proteinExistence type="inferred from homology"/>
<dbReference type="Pfam" id="PF00459">
    <property type="entry name" value="Inositol_P"/>
    <property type="match status" value="1"/>
</dbReference>
<evidence type="ECO:0000256" key="6">
    <source>
        <dbReference type="ARBA" id="ARBA00022842"/>
    </source>
</evidence>
<evidence type="ECO:0000256" key="7">
    <source>
        <dbReference type="PIRSR" id="PIRSR600760-2"/>
    </source>
</evidence>
<evidence type="ECO:0000256" key="1">
    <source>
        <dbReference type="ARBA" id="ARBA00001946"/>
    </source>
</evidence>
<feature type="binding site" evidence="7">
    <location>
        <position position="88"/>
    </location>
    <ligand>
        <name>Mg(2+)</name>
        <dbReference type="ChEBI" id="CHEBI:18420"/>
        <label>1</label>
        <note>catalytic</note>
    </ligand>
</feature>
<keyword evidence="4 7" id="KW-0479">Metal-binding</keyword>
<feature type="binding site" evidence="7">
    <location>
        <position position="106"/>
    </location>
    <ligand>
        <name>Mg(2+)</name>
        <dbReference type="ChEBI" id="CHEBI:18420"/>
        <label>1</label>
        <note>catalytic</note>
    </ligand>
</feature>
<dbReference type="GO" id="GO:0000105">
    <property type="term" value="P:L-histidine biosynthetic process"/>
    <property type="evidence" value="ECO:0007669"/>
    <property type="project" value="TreeGrafter"/>
</dbReference>
<evidence type="ECO:0000256" key="4">
    <source>
        <dbReference type="ARBA" id="ARBA00022723"/>
    </source>
</evidence>
<accession>A0A1I1JGE7</accession>
<dbReference type="SUPFAM" id="SSF56655">
    <property type="entry name" value="Carbohydrate phosphatase"/>
    <property type="match status" value="1"/>
</dbReference>
<dbReference type="AlphaFoldDB" id="A0A1I1JGE7"/>
<dbReference type="GO" id="GO:0046854">
    <property type="term" value="P:phosphatidylinositol phosphate biosynthetic process"/>
    <property type="evidence" value="ECO:0007669"/>
    <property type="project" value="InterPro"/>
</dbReference>
<evidence type="ECO:0000256" key="3">
    <source>
        <dbReference type="ARBA" id="ARBA00012633"/>
    </source>
</evidence>
<dbReference type="PROSITE" id="PS00629">
    <property type="entry name" value="IMP_1"/>
    <property type="match status" value="1"/>
</dbReference>
<dbReference type="GO" id="GO:0008441">
    <property type="term" value="F:3'(2'),5'-bisphosphate nucleotidase activity"/>
    <property type="evidence" value="ECO:0007669"/>
    <property type="project" value="UniProtKB-EC"/>
</dbReference>
<dbReference type="STRING" id="441112.SAMN04488094_105118"/>
<name>A0A1I1JGE7_9RHOB</name>
<dbReference type="PANTHER" id="PTHR43200">
    <property type="entry name" value="PHOSPHATASE"/>
    <property type="match status" value="1"/>
</dbReference>
<dbReference type="InterPro" id="IPR000760">
    <property type="entry name" value="Inositol_monophosphatase-like"/>
</dbReference>
<dbReference type="Gene3D" id="3.40.190.80">
    <property type="match status" value="1"/>
</dbReference>
<dbReference type="RefSeq" id="WP_093360680.1">
    <property type="nucleotide sequence ID" value="NZ_FOLG01000005.1"/>
</dbReference>
<dbReference type="EMBL" id="FOLG01000005">
    <property type="protein sequence ID" value="SFC47689.1"/>
    <property type="molecule type" value="Genomic_DNA"/>
</dbReference>
<feature type="binding site" evidence="7">
    <location>
        <position position="231"/>
    </location>
    <ligand>
        <name>Mg(2+)</name>
        <dbReference type="ChEBI" id="CHEBI:18420"/>
        <label>1</label>
        <note>catalytic</note>
    </ligand>
</feature>